<proteinExistence type="predicted"/>
<reference evidence="1 2" key="1">
    <citation type="submission" date="2017-06" db="EMBL/GenBank/DDBJ databases">
        <authorList>
            <person name="Kim H.J."/>
            <person name="Triplett B.A."/>
        </authorList>
    </citation>
    <scope>NUCLEOTIDE SEQUENCE [LARGE SCALE GENOMIC DNA]</scope>
    <source>
        <strain evidence="1 2">DSM 25597</strain>
    </source>
</reference>
<dbReference type="AlphaFoldDB" id="A0A238W9E8"/>
<name>A0A238W9E8_9FLAO</name>
<organism evidence="1 2">
    <name type="scientific">Dokdonia pacifica</name>
    <dbReference type="NCBI Taxonomy" id="1627892"/>
    <lineage>
        <taxon>Bacteria</taxon>
        <taxon>Pseudomonadati</taxon>
        <taxon>Bacteroidota</taxon>
        <taxon>Flavobacteriia</taxon>
        <taxon>Flavobacteriales</taxon>
        <taxon>Flavobacteriaceae</taxon>
        <taxon>Dokdonia</taxon>
    </lineage>
</organism>
<accession>A0A238W9E8</accession>
<evidence type="ECO:0000313" key="1">
    <source>
        <dbReference type="EMBL" id="SNR43021.1"/>
    </source>
</evidence>
<evidence type="ECO:0000313" key="2">
    <source>
        <dbReference type="Proteomes" id="UP000198379"/>
    </source>
</evidence>
<dbReference type="RefSeq" id="WP_089370133.1">
    <property type="nucleotide sequence ID" value="NZ_BMEP01000002.1"/>
</dbReference>
<protein>
    <submittedName>
        <fullName evidence="1">Uncharacterized protein</fullName>
    </submittedName>
</protein>
<sequence length="69" mass="7530">MKKLIHLNGAEALTSKQQKKITAGLRFPNGDQLCCGCVLQNKQGSLEILKLACHRDCPGESKMVSDIDC</sequence>
<gene>
    <name evidence="1" type="ORF">SAMN06265376_101820</name>
</gene>
<dbReference type="Proteomes" id="UP000198379">
    <property type="component" value="Unassembled WGS sequence"/>
</dbReference>
<dbReference type="EMBL" id="FZNY01000001">
    <property type="protein sequence ID" value="SNR43021.1"/>
    <property type="molecule type" value="Genomic_DNA"/>
</dbReference>
<keyword evidence="2" id="KW-1185">Reference proteome</keyword>
<dbReference type="OrthoDB" id="1269077at2"/>